<organism evidence="1 2">
    <name type="scientific">Irpex rosettiformis</name>
    <dbReference type="NCBI Taxonomy" id="378272"/>
    <lineage>
        <taxon>Eukaryota</taxon>
        <taxon>Fungi</taxon>
        <taxon>Dikarya</taxon>
        <taxon>Basidiomycota</taxon>
        <taxon>Agaricomycotina</taxon>
        <taxon>Agaricomycetes</taxon>
        <taxon>Polyporales</taxon>
        <taxon>Irpicaceae</taxon>
        <taxon>Irpex</taxon>
    </lineage>
</organism>
<sequence>MIPWIFLALAVSPVFSAVDKTHGVPPDLLPKYTPLTSGASPTWKCLDGSKEIKWSAVNDDYCDCADGSDEPGTGACPDTRFYCKNEGHIGAFIPSSRVNDGLCETSCCDGSDEKPGVCPNKCKEIGDAYKAKMVAEQKLRKTGSKIRSSYITFAHKEKTRLEAEIAAAALDIAIKQEEVDHLKDLVERTESLSTAALEQKKQSPLYQTLLKHHHALESLQREYKKHLEREKTLGDILDTLRTGYNPNYQDMAVLNAVRGWEYIAGLPHINDVGKDQEEEEDNLEELGSDDVEGGEAVENEEGLWTAEELDRDLPGLLASNYESLLLEHEKHVGAPTTESLLFDLSAYIPDALLPQYESFRDNLVSWLRTLGVIKGSSDGDAAGRVLSRTCKHVVLMFIFAVVLDASRSRQALDEAERNLATATKEKSKSEESLSRLFNPEWFGREGEFKKLDNTCLEKNMGDYTYEVCLFGEAKQKPNNGGSHFSLGRFAHWNNVDGIDVGSPEYYSKMFYTRGTRCWNGPDRTVVLVWTCGTENALISVQELEKCEYQFTGTSPALCLPPDVEGGKRDEL</sequence>
<protein>
    <submittedName>
        <fullName evidence="1">Endoplasmic reticulum protein</fullName>
    </submittedName>
</protein>
<dbReference type="EMBL" id="MU274903">
    <property type="protein sequence ID" value="KAI0092510.1"/>
    <property type="molecule type" value="Genomic_DNA"/>
</dbReference>
<accession>A0ACB8UE03</accession>
<keyword evidence="2" id="KW-1185">Reference proteome</keyword>
<comment type="caution">
    <text evidence="1">The sequence shown here is derived from an EMBL/GenBank/DDBJ whole genome shotgun (WGS) entry which is preliminary data.</text>
</comment>
<gene>
    <name evidence="1" type="ORF">BDY19DRAFT_924710</name>
</gene>
<dbReference type="Proteomes" id="UP001055072">
    <property type="component" value="Unassembled WGS sequence"/>
</dbReference>
<name>A0ACB8UE03_9APHY</name>
<evidence type="ECO:0000313" key="2">
    <source>
        <dbReference type="Proteomes" id="UP001055072"/>
    </source>
</evidence>
<proteinExistence type="predicted"/>
<evidence type="ECO:0000313" key="1">
    <source>
        <dbReference type="EMBL" id="KAI0092510.1"/>
    </source>
</evidence>
<reference evidence="1" key="1">
    <citation type="journal article" date="2021" name="Environ. Microbiol.">
        <title>Gene family expansions and transcriptome signatures uncover fungal adaptations to wood decay.</title>
        <authorList>
            <person name="Hage H."/>
            <person name="Miyauchi S."/>
            <person name="Viragh M."/>
            <person name="Drula E."/>
            <person name="Min B."/>
            <person name="Chaduli D."/>
            <person name="Navarro D."/>
            <person name="Favel A."/>
            <person name="Norest M."/>
            <person name="Lesage-Meessen L."/>
            <person name="Balint B."/>
            <person name="Merenyi Z."/>
            <person name="de Eugenio L."/>
            <person name="Morin E."/>
            <person name="Martinez A.T."/>
            <person name="Baldrian P."/>
            <person name="Stursova M."/>
            <person name="Martinez M.J."/>
            <person name="Novotny C."/>
            <person name="Magnuson J.K."/>
            <person name="Spatafora J.W."/>
            <person name="Maurice S."/>
            <person name="Pangilinan J."/>
            <person name="Andreopoulos W."/>
            <person name="LaButti K."/>
            <person name="Hundley H."/>
            <person name="Na H."/>
            <person name="Kuo A."/>
            <person name="Barry K."/>
            <person name="Lipzen A."/>
            <person name="Henrissat B."/>
            <person name="Riley R."/>
            <person name="Ahrendt S."/>
            <person name="Nagy L.G."/>
            <person name="Grigoriev I.V."/>
            <person name="Martin F."/>
            <person name="Rosso M.N."/>
        </authorList>
    </citation>
    <scope>NUCLEOTIDE SEQUENCE</scope>
    <source>
        <strain evidence="1">CBS 384.51</strain>
    </source>
</reference>